<reference evidence="2 3" key="1">
    <citation type="submission" date="2021-06" db="EMBL/GenBank/DDBJ databases">
        <authorList>
            <person name="Palmer J.M."/>
        </authorList>
    </citation>
    <scope>NUCLEOTIDE SEQUENCE [LARGE SCALE GENOMIC DNA]</scope>
    <source>
        <strain evidence="2 3">MEX-2019</strain>
        <tissue evidence="2">Muscle</tissue>
    </source>
</reference>
<evidence type="ECO:0000256" key="1">
    <source>
        <dbReference type="SAM" id="MobiDB-lite"/>
    </source>
</evidence>
<accession>A0AAV9RMG3</accession>
<comment type="caution">
    <text evidence="2">The sequence shown here is derived from an EMBL/GenBank/DDBJ whole genome shotgun (WGS) entry which is preliminary data.</text>
</comment>
<name>A0AAV9RMG3_9TELE</name>
<evidence type="ECO:0000313" key="3">
    <source>
        <dbReference type="Proteomes" id="UP001311232"/>
    </source>
</evidence>
<evidence type="ECO:0000313" key="2">
    <source>
        <dbReference type="EMBL" id="KAK5610230.1"/>
    </source>
</evidence>
<feature type="region of interest" description="Disordered" evidence="1">
    <location>
        <begin position="116"/>
        <end position="141"/>
    </location>
</feature>
<keyword evidence="3" id="KW-1185">Reference proteome</keyword>
<organism evidence="2 3">
    <name type="scientific">Crenichthys baileyi</name>
    <name type="common">White River springfish</name>
    <dbReference type="NCBI Taxonomy" id="28760"/>
    <lineage>
        <taxon>Eukaryota</taxon>
        <taxon>Metazoa</taxon>
        <taxon>Chordata</taxon>
        <taxon>Craniata</taxon>
        <taxon>Vertebrata</taxon>
        <taxon>Euteleostomi</taxon>
        <taxon>Actinopterygii</taxon>
        <taxon>Neopterygii</taxon>
        <taxon>Teleostei</taxon>
        <taxon>Neoteleostei</taxon>
        <taxon>Acanthomorphata</taxon>
        <taxon>Ovalentaria</taxon>
        <taxon>Atherinomorphae</taxon>
        <taxon>Cyprinodontiformes</taxon>
        <taxon>Goodeidae</taxon>
        <taxon>Crenichthys</taxon>
    </lineage>
</organism>
<dbReference type="EMBL" id="JAHHUM010001617">
    <property type="protein sequence ID" value="KAK5610230.1"/>
    <property type="molecule type" value="Genomic_DNA"/>
</dbReference>
<gene>
    <name evidence="2" type="ORF">CRENBAI_008717</name>
</gene>
<dbReference type="AlphaFoldDB" id="A0AAV9RMG3"/>
<protein>
    <submittedName>
        <fullName evidence="2">Uncharacterized protein</fullName>
    </submittedName>
</protein>
<proteinExistence type="predicted"/>
<dbReference type="Proteomes" id="UP001311232">
    <property type="component" value="Unassembled WGS sequence"/>
</dbReference>
<sequence>MMELNKSVQLVKFYEPYGFRALVHDLCTLLFYGCGLTPLFAQSSSPSVSQEDTRRHRGVQGSLRSLQGNSRFGQCERDPRFYSIGDSVAFRCPESRHEASGHFTGPQVDRSDAVPVGMEQSETDRGHASAEGSGSPATTKRTCGNRVSELYTLLSGAQAILCDTHKPRETVLGEYTVWLMVRGVEKGEVIARTPTQSLTLLEAVGVYAGLNRDFAICSREESLDSLDALQDSFALMLHYLILPWLAVAHEGVSRVLLRGGDNTRDLRRDSEGIFLLSFHT</sequence>